<sequence length="83" mass="9355">MAASICPGVGSETLKEKVISRLSVTRDERRRLKPQRGQLGKKRMEQSGINGRFSITLYVFSGHNHTYSKVLERLNSLVLYFGG</sequence>
<comment type="caution">
    <text evidence="1">The sequence shown here is derived from an EMBL/GenBank/DDBJ whole genome shotgun (WGS) entry which is preliminary data.</text>
</comment>
<gene>
    <name evidence="1" type="ORF">PNOK_0158200</name>
</gene>
<dbReference type="EMBL" id="NBII01000002">
    <property type="protein sequence ID" value="PAV21625.1"/>
    <property type="molecule type" value="Genomic_DNA"/>
</dbReference>
<evidence type="ECO:0000313" key="2">
    <source>
        <dbReference type="Proteomes" id="UP000217199"/>
    </source>
</evidence>
<dbReference type="AlphaFoldDB" id="A0A286UQ68"/>
<keyword evidence="2" id="KW-1185">Reference proteome</keyword>
<dbReference type="Proteomes" id="UP000217199">
    <property type="component" value="Unassembled WGS sequence"/>
</dbReference>
<proteinExistence type="predicted"/>
<protein>
    <submittedName>
        <fullName evidence="1">Uncharacterized protein</fullName>
    </submittedName>
</protein>
<evidence type="ECO:0000313" key="1">
    <source>
        <dbReference type="EMBL" id="PAV21625.1"/>
    </source>
</evidence>
<dbReference type="InParanoid" id="A0A286UQ68"/>
<accession>A0A286UQ68</accession>
<name>A0A286UQ68_9AGAM</name>
<reference evidence="1 2" key="1">
    <citation type="journal article" date="2017" name="Mol. Ecol.">
        <title>Comparative and population genomic landscape of Phellinus noxius: A hypervariable fungus causing root rot in trees.</title>
        <authorList>
            <person name="Chung C.L."/>
            <person name="Lee T.J."/>
            <person name="Akiba M."/>
            <person name="Lee H.H."/>
            <person name="Kuo T.H."/>
            <person name="Liu D."/>
            <person name="Ke H.M."/>
            <person name="Yokoi T."/>
            <person name="Roa M.B."/>
            <person name="Lu M.J."/>
            <person name="Chang Y.Y."/>
            <person name="Ann P.J."/>
            <person name="Tsai J.N."/>
            <person name="Chen C.Y."/>
            <person name="Tzean S.S."/>
            <person name="Ota Y."/>
            <person name="Hattori T."/>
            <person name="Sahashi N."/>
            <person name="Liou R.F."/>
            <person name="Kikuchi T."/>
            <person name="Tsai I.J."/>
        </authorList>
    </citation>
    <scope>NUCLEOTIDE SEQUENCE [LARGE SCALE GENOMIC DNA]</scope>
    <source>
        <strain evidence="1 2">FFPRI411160</strain>
    </source>
</reference>
<organism evidence="1 2">
    <name type="scientific">Pyrrhoderma noxium</name>
    <dbReference type="NCBI Taxonomy" id="2282107"/>
    <lineage>
        <taxon>Eukaryota</taxon>
        <taxon>Fungi</taxon>
        <taxon>Dikarya</taxon>
        <taxon>Basidiomycota</taxon>
        <taxon>Agaricomycotina</taxon>
        <taxon>Agaricomycetes</taxon>
        <taxon>Hymenochaetales</taxon>
        <taxon>Hymenochaetaceae</taxon>
        <taxon>Pyrrhoderma</taxon>
    </lineage>
</organism>